<name>A0ABM1NJ01_NICVS</name>
<evidence type="ECO:0000256" key="4">
    <source>
        <dbReference type="SAM" id="SignalP"/>
    </source>
</evidence>
<dbReference type="InterPro" id="IPR000618">
    <property type="entry name" value="Insect_cuticle"/>
</dbReference>
<dbReference type="PROSITE" id="PS51155">
    <property type="entry name" value="CHIT_BIND_RR_2"/>
    <property type="match status" value="2"/>
</dbReference>
<accession>A0ABM1NJ01</accession>
<protein>
    <submittedName>
        <fullName evidence="6">Protein lethal(3)malignant blood neoplasm 1</fullName>
    </submittedName>
</protein>
<feature type="region of interest" description="Disordered" evidence="3">
    <location>
        <begin position="326"/>
        <end position="347"/>
    </location>
</feature>
<organism evidence="5 6">
    <name type="scientific">Nicrophorus vespilloides</name>
    <name type="common">Boreal carrion beetle</name>
    <dbReference type="NCBI Taxonomy" id="110193"/>
    <lineage>
        <taxon>Eukaryota</taxon>
        <taxon>Metazoa</taxon>
        <taxon>Ecdysozoa</taxon>
        <taxon>Arthropoda</taxon>
        <taxon>Hexapoda</taxon>
        <taxon>Insecta</taxon>
        <taxon>Pterygota</taxon>
        <taxon>Neoptera</taxon>
        <taxon>Endopterygota</taxon>
        <taxon>Coleoptera</taxon>
        <taxon>Polyphaga</taxon>
        <taxon>Staphyliniformia</taxon>
        <taxon>Silphidae</taxon>
        <taxon>Nicrophorinae</taxon>
        <taxon>Nicrophorus</taxon>
    </lineage>
</organism>
<reference evidence="6" key="1">
    <citation type="submission" date="2025-08" db="UniProtKB">
        <authorList>
            <consortium name="RefSeq"/>
        </authorList>
    </citation>
    <scope>IDENTIFICATION</scope>
    <source>
        <tissue evidence="6">Whole Larva</tissue>
    </source>
</reference>
<proteinExistence type="predicted"/>
<dbReference type="InterPro" id="IPR050468">
    <property type="entry name" value="Cuticle_Struct_Prot"/>
</dbReference>
<dbReference type="PANTHER" id="PTHR10380:SF119">
    <property type="entry name" value="PROTEIN LETHAL(3)MALIGNANT BLOOD NEOPLASM 1"/>
    <property type="match status" value="1"/>
</dbReference>
<evidence type="ECO:0000313" key="6">
    <source>
        <dbReference type="RefSeq" id="XP_017786801.1"/>
    </source>
</evidence>
<keyword evidence="4" id="KW-0732">Signal</keyword>
<dbReference type="PANTHER" id="PTHR10380">
    <property type="entry name" value="CUTICLE PROTEIN"/>
    <property type="match status" value="1"/>
</dbReference>
<evidence type="ECO:0000256" key="1">
    <source>
        <dbReference type="ARBA" id="ARBA00022460"/>
    </source>
</evidence>
<dbReference type="PROSITE" id="PS00233">
    <property type="entry name" value="CHIT_BIND_RR_1"/>
    <property type="match status" value="1"/>
</dbReference>
<evidence type="ECO:0000256" key="3">
    <source>
        <dbReference type="SAM" id="MobiDB-lite"/>
    </source>
</evidence>
<dbReference type="Pfam" id="PF00379">
    <property type="entry name" value="Chitin_bind_4"/>
    <property type="match status" value="2"/>
</dbReference>
<dbReference type="GeneID" id="108569674"/>
<sequence length="517" mass="54288">MKTIAVIFVITCIVLQVQSASKYNKDGEDNPYEFGFTIDGQQHRHEKKDANGIIQGEFGFITADGVYHVTVYATDENGSFRILSMKNIKLSPPLDGPDVKLPNTNQFSKDTPKQVAQPKPLTVAQPLPLAIDPAPAPIQALTTPKSLEFTTLPTVGPACAGCGYVTTQKSIDGKLPFQTQAFLNPKPGTVVIGDKPVGNTNSKPGSQFGTPSVNVNAPFVSKPASPSTGNTAHTNVGTNGNSESSGFGNNGFGQTSGGQFGTPPVNGNTPFISKPASPSSGNTAHTNVGTNGNVNANAPFVSNQGNVNSGIPQHVSGNAPFVSKPASETGFAQTPGAPQNFAKPANSDAPFVSSPNALAIPAGPAGPAANANPLAIPSANSPLDPSNPSGITVAGNEILIPNNPSIKIQDKYPNMVDGLPSGISKDDITDILYKFNYTIGFHGHYEKGYKNGAKVGGYFVNDRDGVSRVVTYVADENGYRPKVKFIRLDLNSDLVPKEGTEKTFGLKSFEFVWYPIN</sequence>
<keyword evidence="1 2" id="KW-0193">Cuticle</keyword>
<dbReference type="Proteomes" id="UP000695000">
    <property type="component" value="Unplaced"/>
</dbReference>
<evidence type="ECO:0000313" key="5">
    <source>
        <dbReference type="Proteomes" id="UP000695000"/>
    </source>
</evidence>
<evidence type="ECO:0000256" key="2">
    <source>
        <dbReference type="PROSITE-ProRule" id="PRU00497"/>
    </source>
</evidence>
<dbReference type="RefSeq" id="XP_017786801.1">
    <property type="nucleotide sequence ID" value="XM_017931312.1"/>
</dbReference>
<keyword evidence="5" id="KW-1185">Reference proteome</keyword>
<gene>
    <name evidence="6" type="primary">LOC108569674</name>
</gene>
<feature type="chain" id="PRO_5046808137" evidence="4">
    <location>
        <begin position="20"/>
        <end position="517"/>
    </location>
</feature>
<dbReference type="InterPro" id="IPR031311">
    <property type="entry name" value="CHIT_BIND_RR_consensus"/>
</dbReference>
<feature type="signal peptide" evidence="4">
    <location>
        <begin position="1"/>
        <end position="19"/>
    </location>
</feature>